<evidence type="ECO:0000256" key="2">
    <source>
        <dbReference type="ARBA" id="ARBA00009773"/>
    </source>
</evidence>
<dbReference type="PANTHER" id="PTHR21716">
    <property type="entry name" value="TRANSMEMBRANE PROTEIN"/>
    <property type="match status" value="1"/>
</dbReference>
<dbReference type="PANTHER" id="PTHR21716:SF15">
    <property type="entry name" value="TRANSPORT PROTEIN YRRI-RELATED"/>
    <property type="match status" value="1"/>
</dbReference>
<dbReference type="STRING" id="1305675.BFG57_05210"/>
<comment type="similarity">
    <text evidence="2">Belongs to the autoinducer-2 exporter (AI-2E) (TC 2.A.86) family.</text>
</comment>
<keyword evidence="8" id="KW-1185">Reference proteome</keyword>
<reference evidence="7 8" key="1">
    <citation type="submission" date="2016-08" db="EMBL/GenBank/DDBJ databases">
        <title>Genome of Bacillus solimangrovi GH2-4.</title>
        <authorList>
            <person name="Lim S."/>
            <person name="Kim B.-C."/>
        </authorList>
    </citation>
    <scope>NUCLEOTIDE SEQUENCE [LARGE SCALE GENOMIC DNA]</scope>
    <source>
        <strain evidence="7 8">GH2-4</strain>
    </source>
</reference>
<dbReference type="GO" id="GO:0016020">
    <property type="term" value="C:membrane"/>
    <property type="evidence" value="ECO:0007669"/>
    <property type="project" value="UniProtKB-SubCell"/>
</dbReference>
<evidence type="ECO:0000313" key="7">
    <source>
        <dbReference type="EMBL" id="OEH91514.1"/>
    </source>
</evidence>
<comment type="subcellular location">
    <subcellularLocation>
        <location evidence="1">Membrane</location>
        <topology evidence="1">Multi-pass membrane protein</topology>
    </subcellularLocation>
</comment>
<accession>A0A1E5LBP3</accession>
<dbReference type="AlphaFoldDB" id="A0A1E5LBP3"/>
<dbReference type="OrthoDB" id="9793390at2"/>
<feature type="transmembrane region" description="Helical" evidence="6">
    <location>
        <begin position="244"/>
        <end position="263"/>
    </location>
</feature>
<dbReference type="RefSeq" id="WP_069718523.1">
    <property type="nucleotide sequence ID" value="NZ_MJEH01000061.1"/>
</dbReference>
<organism evidence="7 8">
    <name type="scientific">Bacillus solimangrovi</name>
    <dbReference type="NCBI Taxonomy" id="1305675"/>
    <lineage>
        <taxon>Bacteria</taxon>
        <taxon>Bacillati</taxon>
        <taxon>Bacillota</taxon>
        <taxon>Bacilli</taxon>
        <taxon>Bacillales</taxon>
        <taxon>Bacillaceae</taxon>
        <taxon>Bacillus</taxon>
    </lineage>
</organism>
<dbReference type="GO" id="GO:0055085">
    <property type="term" value="P:transmembrane transport"/>
    <property type="evidence" value="ECO:0007669"/>
    <property type="project" value="TreeGrafter"/>
</dbReference>
<evidence type="ECO:0000256" key="4">
    <source>
        <dbReference type="ARBA" id="ARBA00022989"/>
    </source>
</evidence>
<dbReference type="EMBL" id="MJEH01000061">
    <property type="protein sequence ID" value="OEH91514.1"/>
    <property type="molecule type" value="Genomic_DNA"/>
</dbReference>
<comment type="caution">
    <text evidence="7">The sequence shown here is derived from an EMBL/GenBank/DDBJ whole genome shotgun (WGS) entry which is preliminary data.</text>
</comment>
<dbReference type="InterPro" id="IPR002549">
    <property type="entry name" value="AI-2E-like"/>
</dbReference>
<keyword evidence="3 6" id="KW-0812">Transmembrane</keyword>
<feature type="transmembrane region" description="Helical" evidence="6">
    <location>
        <begin position="162"/>
        <end position="180"/>
    </location>
</feature>
<protein>
    <submittedName>
        <fullName evidence="7">AI-2E family transporter</fullName>
    </submittedName>
</protein>
<evidence type="ECO:0000313" key="8">
    <source>
        <dbReference type="Proteomes" id="UP000095209"/>
    </source>
</evidence>
<dbReference type="Pfam" id="PF01594">
    <property type="entry name" value="AI-2E_transport"/>
    <property type="match status" value="1"/>
</dbReference>
<feature type="transmembrane region" description="Helical" evidence="6">
    <location>
        <begin position="39"/>
        <end position="61"/>
    </location>
</feature>
<sequence length="354" mass="39876">MRDSRQFQLLVQLLNLVLVTVIIYLVVRLTPIWQPFWQGMIKVLLPFIISAFIAYLLHPIIEGLHGRNVPRPLAVILIYLVFFGGVAYGVYKLTPIMIQQLKDLSKNIPQFHATYQAYLMDMYNQTAFLPDGVHDRIDEFLQKVQQRAESIIEVLLNSTGKIINSFFILAVIPFIVFYLLKDYPLVKKVAWYLTPTKWRKPLWYVLRDVNKTLGQYIRGQLFVCVAIGGAATLAFWLVGMKYALILGILIGLTNVIPYFGPIIGAVPALIIAFTVSIKMVIIVVVIIILLQFLEGNLLSPIIVGKSLHMHPIFIIFALIAGGEVGGIIGLIIAVPLLSVVKVIVLHLVEHFSKH</sequence>
<keyword evidence="5 6" id="KW-0472">Membrane</keyword>
<evidence type="ECO:0000256" key="5">
    <source>
        <dbReference type="ARBA" id="ARBA00023136"/>
    </source>
</evidence>
<keyword evidence="4 6" id="KW-1133">Transmembrane helix</keyword>
<feature type="transmembrane region" description="Helical" evidence="6">
    <location>
        <begin position="6"/>
        <end position="27"/>
    </location>
</feature>
<feature type="transmembrane region" description="Helical" evidence="6">
    <location>
        <begin position="73"/>
        <end position="91"/>
    </location>
</feature>
<evidence type="ECO:0000256" key="3">
    <source>
        <dbReference type="ARBA" id="ARBA00022692"/>
    </source>
</evidence>
<evidence type="ECO:0000256" key="6">
    <source>
        <dbReference type="SAM" id="Phobius"/>
    </source>
</evidence>
<dbReference type="Proteomes" id="UP000095209">
    <property type="component" value="Unassembled WGS sequence"/>
</dbReference>
<evidence type="ECO:0000256" key="1">
    <source>
        <dbReference type="ARBA" id="ARBA00004141"/>
    </source>
</evidence>
<feature type="transmembrane region" description="Helical" evidence="6">
    <location>
        <begin position="269"/>
        <end position="290"/>
    </location>
</feature>
<name>A0A1E5LBP3_9BACI</name>
<feature type="transmembrane region" description="Helical" evidence="6">
    <location>
        <begin position="216"/>
        <end position="237"/>
    </location>
</feature>
<gene>
    <name evidence="7" type="ORF">BFG57_05210</name>
</gene>
<proteinExistence type="inferred from homology"/>